<dbReference type="GO" id="GO:0046872">
    <property type="term" value="F:metal ion binding"/>
    <property type="evidence" value="ECO:0007669"/>
    <property type="project" value="UniProtKB-KW"/>
</dbReference>
<feature type="binding site" evidence="5">
    <location>
        <begin position="158"/>
        <end position="160"/>
    </location>
    <ligand>
        <name>substrate</name>
    </ligand>
</feature>
<dbReference type="AlphaFoldDB" id="A0A931J5V5"/>
<evidence type="ECO:0000256" key="3">
    <source>
        <dbReference type="ARBA" id="ARBA00022729"/>
    </source>
</evidence>
<feature type="active site" description="Phosphothreonine intermediate" evidence="4">
    <location>
        <position position="76"/>
    </location>
</feature>
<evidence type="ECO:0000313" key="9">
    <source>
        <dbReference type="Proteomes" id="UP000613266"/>
    </source>
</evidence>
<dbReference type="CDD" id="cd16016">
    <property type="entry name" value="AP-SPAP"/>
    <property type="match status" value="1"/>
</dbReference>
<evidence type="ECO:0000256" key="4">
    <source>
        <dbReference type="PIRSR" id="PIRSR031924-50"/>
    </source>
</evidence>
<organism evidence="8 9">
    <name type="scientific">Inhella proteolytica</name>
    <dbReference type="NCBI Taxonomy" id="2795029"/>
    <lineage>
        <taxon>Bacteria</taxon>
        <taxon>Pseudomonadati</taxon>
        <taxon>Pseudomonadota</taxon>
        <taxon>Betaproteobacteria</taxon>
        <taxon>Burkholderiales</taxon>
        <taxon>Sphaerotilaceae</taxon>
        <taxon>Inhella</taxon>
    </lineage>
</organism>
<dbReference type="PIRSF" id="PIRSF031924">
    <property type="entry name" value="Pi-irrepressible_AP"/>
    <property type="match status" value="1"/>
</dbReference>
<dbReference type="GO" id="GO:0004035">
    <property type="term" value="F:alkaline phosphatase activity"/>
    <property type="evidence" value="ECO:0007669"/>
    <property type="project" value="InterPro"/>
</dbReference>
<dbReference type="Gene3D" id="3.40.720.10">
    <property type="entry name" value="Alkaline Phosphatase, subunit A"/>
    <property type="match status" value="1"/>
</dbReference>
<gene>
    <name evidence="8" type="ORF">I7X39_07525</name>
</gene>
<keyword evidence="9" id="KW-1185">Reference proteome</keyword>
<reference evidence="8" key="1">
    <citation type="submission" date="2020-12" db="EMBL/GenBank/DDBJ databases">
        <title>The genome sequence of Inhella sp. 1Y17.</title>
        <authorList>
            <person name="Liu Y."/>
        </authorList>
    </citation>
    <scope>NUCLEOTIDE SEQUENCE</scope>
    <source>
        <strain evidence="8">1Y17</strain>
    </source>
</reference>
<protein>
    <submittedName>
        <fullName evidence="8">Alkaline phosphatase family protein</fullName>
    </submittedName>
</protein>
<proteinExistence type="predicted"/>
<keyword evidence="3 7" id="KW-0732">Signal</keyword>
<name>A0A931J5V5_9BURK</name>
<dbReference type="InterPro" id="IPR026263">
    <property type="entry name" value="Alkaline_phosphatase_prok"/>
</dbReference>
<evidence type="ECO:0000256" key="2">
    <source>
        <dbReference type="ARBA" id="ARBA00022723"/>
    </source>
</evidence>
<keyword evidence="1 4" id="KW-0597">Phosphoprotein</keyword>
<keyword evidence="2" id="KW-0479">Metal-binding</keyword>
<dbReference type="Pfam" id="PF01663">
    <property type="entry name" value="Phosphodiest"/>
    <property type="match status" value="1"/>
</dbReference>
<feature type="binding site" evidence="5">
    <location>
        <position position="97"/>
    </location>
    <ligand>
        <name>substrate</name>
    </ligand>
</feature>
<dbReference type="Proteomes" id="UP000613266">
    <property type="component" value="Unassembled WGS sequence"/>
</dbReference>
<dbReference type="Gene3D" id="3.30.1360.150">
    <property type="match status" value="1"/>
</dbReference>
<evidence type="ECO:0000313" key="8">
    <source>
        <dbReference type="EMBL" id="MBH9576750.1"/>
    </source>
</evidence>
<dbReference type="RefSeq" id="WP_198110363.1">
    <property type="nucleotide sequence ID" value="NZ_JAEDAK010000004.1"/>
</dbReference>
<evidence type="ECO:0000256" key="6">
    <source>
        <dbReference type="SAM" id="MobiDB-lite"/>
    </source>
</evidence>
<dbReference type="PANTHER" id="PTHR10151:SF120">
    <property type="entry name" value="BIS(5'-ADENOSYL)-TRIPHOSPHATASE"/>
    <property type="match status" value="1"/>
</dbReference>
<evidence type="ECO:0000256" key="7">
    <source>
        <dbReference type="SAM" id="SignalP"/>
    </source>
</evidence>
<comment type="caution">
    <text evidence="8">The sequence shown here is derived from an EMBL/GenBank/DDBJ whole genome shotgun (WGS) entry which is preliminary data.</text>
</comment>
<feature type="chain" id="PRO_5036721882" evidence="7">
    <location>
        <begin position="19"/>
        <end position="566"/>
    </location>
</feature>
<evidence type="ECO:0000256" key="5">
    <source>
        <dbReference type="PIRSR" id="PIRSR031924-51"/>
    </source>
</evidence>
<dbReference type="EMBL" id="JAEDAK010000004">
    <property type="protein sequence ID" value="MBH9576750.1"/>
    <property type="molecule type" value="Genomic_DNA"/>
</dbReference>
<dbReference type="InterPro" id="IPR017850">
    <property type="entry name" value="Alkaline_phosphatase_core_sf"/>
</dbReference>
<dbReference type="PANTHER" id="PTHR10151">
    <property type="entry name" value="ECTONUCLEOTIDE PYROPHOSPHATASE/PHOSPHODIESTERASE"/>
    <property type="match status" value="1"/>
</dbReference>
<evidence type="ECO:0000256" key="1">
    <source>
        <dbReference type="ARBA" id="ARBA00022553"/>
    </source>
</evidence>
<dbReference type="InterPro" id="IPR002591">
    <property type="entry name" value="Phosphodiest/P_Trfase"/>
</dbReference>
<sequence length="566" mass="60815">MRRIAATALAALSLFAQAAASAAERPRLVVLLVIDGLPMRQVQAFKPQFGPDGLRRFLDHGVSYSQAFYAHAHTVTAAGHATLATGAHPARHGIVGNEWLDRATGAPVYNTEDRAHRYLEGRTAPDAGTSPKNLLVETFGDALRTHEPAAKVIGVSGKDRGAILPAGHKGVAYMYRSETGRFTSTTYYMPQHPAWVNAFNAKRNAERFWHAEWRPLRPEADYAGSSPDGQPWQGQAGFGNRLPATLGAGMEAPGERFFTDVLTSPFGDQLTLEFALAALRNEGLGQDDIPDVLTVSLSSHDYINHVFGPESRLSHDHLLQVDRLLQGFFRELDREVGAGRYALALSADHGFLDTPEYRRSKGLPGGRLPVGPALTALNNHLAAEFGLPKLARGLSAGTVLFDEAALAAKGVAMAAVTRSAAGFLQQLDGIATSYGEADLASSAAPRADQAHLQALRLSWYPPRTGQLALVPLEGWMYSSRPTGSSHGSSWTYDQQVPILLWGPAWFGQGEVKTRVQPADLAPTLARALGLPPLAQAQGSPLPLPKEGAQDGPQKRRPRTPAADTAR</sequence>
<feature type="signal peptide" evidence="7">
    <location>
        <begin position="1"/>
        <end position="18"/>
    </location>
</feature>
<dbReference type="SUPFAM" id="SSF53649">
    <property type="entry name" value="Alkaline phosphatase-like"/>
    <property type="match status" value="1"/>
</dbReference>
<accession>A0A931J5V5</accession>
<feature type="region of interest" description="Disordered" evidence="6">
    <location>
        <begin position="531"/>
        <end position="566"/>
    </location>
</feature>